<dbReference type="GO" id="GO:0004842">
    <property type="term" value="F:ubiquitin-protein transferase activity"/>
    <property type="evidence" value="ECO:0007669"/>
    <property type="project" value="InterPro"/>
</dbReference>
<evidence type="ECO:0000313" key="2">
    <source>
        <dbReference type="EMBL" id="VDI15024.1"/>
    </source>
</evidence>
<organism evidence="2 3">
    <name type="scientific">Mytilus galloprovincialis</name>
    <name type="common">Mediterranean mussel</name>
    <dbReference type="NCBI Taxonomy" id="29158"/>
    <lineage>
        <taxon>Eukaryota</taxon>
        <taxon>Metazoa</taxon>
        <taxon>Spiralia</taxon>
        <taxon>Lophotrochozoa</taxon>
        <taxon>Mollusca</taxon>
        <taxon>Bivalvia</taxon>
        <taxon>Autobranchia</taxon>
        <taxon>Pteriomorphia</taxon>
        <taxon>Mytilida</taxon>
        <taxon>Mytiloidea</taxon>
        <taxon>Mytilidae</taxon>
        <taxon>Mytilinae</taxon>
        <taxon>Mytilus</taxon>
    </lineage>
</organism>
<sequence length="1349" mass="155504">QINPNLATIIIDVCSLKIVFFDPANQPRWPPELKIEHGAFRANLTMGKIVYLVKIYLPCNFKMNGTTRCWVAAPELQRLIFTKIFSSETTGPNFTKHTLSKSDKELLPLNCNNIEIIVSSKNVHHEIFRLMEKEFLVELSKLKELCTTLQYFSVFNIIKINHGSTFQIKSLKFFLVLFKYNSNSHFEHLNTCISVIKIYFYCKVIISYRLTITSYNFVKFHENWISCSQVMVNQFYKDIGQVDLFVYLDFLSHVCYATFISMTAIDKRGHNKIMNDGRPVPSDKKNTLFLLGQQTTSRYLHKPGNVMAGHIYQDFKFWIYGALFIKKRGILTLRTITQKGFHQCSMNVIRCFTLVKIELGFGCHLMKKIRKSMSSSLRGLLIINEILILIINEILISIINTGHNNSHKLPFHFINIKVDHINSLKDKLKEKRAKRVLVLTEILPKTIFGFELIVNAQRQIFENYSLIKDMETPSELSGILNGDLFSLPQGQIYARLTGLSHFIATSSVILNDINNHLIKNIPRQLSDVLELQVTEKQEGQNLHRCYSYEQLHDLQSRLMLVAGKAALGKDDVDRFLLILDSVVRLCKIYIKLLSSGCVLFTKFNIVFRCDTKNATCTFVSFGEGENKQTIRGKIDKNNEDVSCFVPRIAKFLEQSHEKWLEFIDDKREADYILNFFTIEQMVILQQELVRLGTKDEPSDLVYTLLSVIKDDCSRKDLLDAMEEARIELEQDETESQEDNTEDNQIEANSEVAKAKFILEMMDSGYSEYLAKQALEQDVDATNIDDGIAWCIEHENDFEEEEESTQNEGDNRFIGWHTKDITLASVREKLLEELGVHGLENSVDALIDNLEKLWVIFVTSISSSVSDYLSVEHLACILRKLGDKDHKVVDRSFSICGCKEGVPNLIICPQSEMYNTVLTLYSTEDDSQLPQSDEILLCTPNTTLDMLEIFWRRALFSNVNKIYCLVNADLLDYEVSDKGEKSLERHMRTAQSKEKLYKLVVVCSIENEYKSRMVAALDKYRIPLMGFGGKNVYVMQSPQYGCKEIRISKRRQEQMFLIPDQSSVRVVKSWRAGVGKSLFKRNMVAALGVEMEADECVVSIPLYDKKIVVDEVMEVLLAYTNHPHIRQPRIFHIDISHEVQEGVDAFLFQLLVLGCLSHTSGNVWKKSDIDYYIVESMPLLARDSGTQAGKLKCMHRCLDILPDVLCRSPKESLEIFEENPPNDYRDSDLIFDNTEFESEAFQRTFKYLKRLDDDEDLTDINLEEPEGDKQDCLCILLRHCGVIDPSWSELYHFVSFLNRQLQDFETSTFCDPVFLDDLPGFRSFVLKFMIQMSRGFVDLLLDEIIKNDWT</sequence>
<accession>A0A8B6D6Y5</accession>
<comment type="caution">
    <text evidence="2">The sequence shown here is derived from an EMBL/GenBank/DDBJ whole genome shotgun (WGS) entry which is preliminary data.</text>
</comment>
<protein>
    <submittedName>
        <fullName evidence="2">Uncharacterized protein</fullName>
    </submittedName>
</protein>
<dbReference type="GO" id="GO:0016887">
    <property type="term" value="F:ATP hydrolysis activity"/>
    <property type="evidence" value="ECO:0007669"/>
    <property type="project" value="InterPro"/>
</dbReference>
<keyword evidence="3" id="KW-1185">Reference proteome</keyword>
<evidence type="ECO:0000313" key="3">
    <source>
        <dbReference type="Proteomes" id="UP000596742"/>
    </source>
</evidence>
<name>A0A8B6D6Y5_MYTGA</name>
<dbReference type="PANTHER" id="PTHR22605">
    <property type="entry name" value="RZ-TYPE DOMAIN-CONTAINING PROTEIN"/>
    <property type="match status" value="1"/>
</dbReference>
<reference evidence="2" key="1">
    <citation type="submission" date="2018-11" db="EMBL/GenBank/DDBJ databases">
        <authorList>
            <person name="Alioto T."/>
            <person name="Alioto T."/>
        </authorList>
    </citation>
    <scope>NUCLEOTIDE SEQUENCE</scope>
</reference>
<dbReference type="EMBL" id="UYJE01002931">
    <property type="protein sequence ID" value="VDI15024.1"/>
    <property type="molecule type" value="Genomic_DNA"/>
</dbReference>
<feature type="non-terminal residue" evidence="2">
    <location>
        <position position="1349"/>
    </location>
</feature>
<dbReference type="InterPro" id="IPR031248">
    <property type="entry name" value="RNF213"/>
</dbReference>
<feature type="coiled-coil region" evidence="1">
    <location>
        <begin position="714"/>
        <end position="741"/>
    </location>
</feature>
<dbReference type="Proteomes" id="UP000596742">
    <property type="component" value="Unassembled WGS sequence"/>
</dbReference>
<dbReference type="OrthoDB" id="6142015at2759"/>
<evidence type="ECO:0000256" key="1">
    <source>
        <dbReference type="SAM" id="Coils"/>
    </source>
</evidence>
<gene>
    <name evidence="2" type="ORF">MGAL_10B069699</name>
</gene>
<keyword evidence="1" id="KW-0175">Coiled coil</keyword>
<proteinExistence type="predicted"/>
<dbReference type="PANTHER" id="PTHR22605:SF16">
    <property type="entry name" value="E3 UBIQUITIN-PROTEIN LIGASE RNF213"/>
    <property type="match status" value="1"/>
</dbReference>